<dbReference type="PROSITE" id="PS50302">
    <property type="entry name" value="PUM"/>
    <property type="match status" value="1"/>
</dbReference>
<dbReference type="InterPro" id="IPR052645">
    <property type="entry name" value="Pumilio_domain_protein"/>
</dbReference>
<feature type="domain" description="PUM-HD" evidence="9">
    <location>
        <begin position="796"/>
        <end position="1150"/>
    </location>
</feature>
<dbReference type="SUPFAM" id="SSF48371">
    <property type="entry name" value="ARM repeat"/>
    <property type="match status" value="1"/>
</dbReference>
<feature type="region of interest" description="Disordered" evidence="7">
    <location>
        <begin position="742"/>
        <end position="764"/>
    </location>
</feature>
<dbReference type="CDD" id="cd00590">
    <property type="entry name" value="RRM_SF"/>
    <property type="match status" value="1"/>
</dbReference>
<dbReference type="InterPro" id="IPR011989">
    <property type="entry name" value="ARM-like"/>
</dbReference>
<feature type="compositionally biased region" description="Polar residues" evidence="7">
    <location>
        <begin position="60"/>
        <end position="83"/>
    </location>
</feature>
<dbReference type="FunFam" id="3.30.70.330:FF:000486">
    <property type="entry name" value="Pumilio domain-containing protein c"/>
    <property type="match status" value="1"/>
</dbReference>
<dbReference type="SMART" id="SM00025">
    <property type="entry name" value="Pumilio"/>
    <property type="match status" value="5"/>
</dbReference>
<dbReference type="GO" id="GO:0003723">
    <property type="term" value="F:RNA binding"/>
    <property type="evidence" value="ECO:0007669"/>
    <property type="project" value="UniProtKB-UniRule"/>
</dbReference>
<dbReference type="GO" id="GO:0005737">
    <property type="term" value="C:cytoplasm"/>
    <property type="evidence" value="ECO:0007669"/>
    <property type="project" value="UniProtKB-SubCell"/>
</dbReference>
<keyword evidence="2" id="KW-0963">Cytoplasm</keyword>
<evidence type="ECO:0000259" key="9">
    <source>
        <dbReference type="PROSITE" id="PS50303"/>
    </source>
</evidence>
<dbReference type="Gene3D" id="3.30.70.330">
    <property type="match status" value="2"/>
</dbReference>
<evidence type="ECO:0000256" key="1">
    <source>
        <dbReference type="ARBA" id="ARBA00004496"/>
    </source>
</evidence>
<reference evidence="10" key="1">
    <citation type="submission" date="2013-11" db="EMBL/GenBank/DDBJ databases">
        <title>Genome sequence of the fusiform rust pathogen reveals effectors for host alternation and coevolution with pine.</title>
        <authorList>
            <consortium name="DOE Joint Genome Institute"/>
            <person name="Smith K."/>
            <person name="Pendleton A."/>
            <person name="Kubisiak T."/>
            <person name="Anderson C."/>
            <person name="Salamov A."/>
            <person name="Aerts A."/>
            <person name="Riley R."/>
            <person name="Clum A."/>
            <person name="Lindquist E."/>
            <person name="Ence D."/>
            <person name="Campbell M."/>
            <person name="Kronenberg Z."/>
            <person name="Feau N."/>
            <person name="Dhillon B."/>
            <person name="Hamelin R."/>
            <person name="Burleigh J."/>
            <person name="Smith J."/>
            <person name="Yandell M."/>
            <person name="Nelson C."/>
            <person name="Grigoriev I."/>
            <person name="Davis J."/>
        </authorList>
    </citation>
    <scope>NUCLEOTIDE SEQUENCE</scope>
    <source>
        <strain evidence="10">G11</strain>
    </source>
</reference>
<evidence type="ECO:0000256" key="6">
    <source>
        <dbReference type="PROSITE-ProRule" id="PRU00317"/>
    </source>
</evidence>
<evidence type="ECO:0000313" key="10">
    <source>
        <dbReference type="EMBL" id="KAG0147340.1"/>
    </source>
</evidence>
<dbReference type="InterPro" id="IPR001313">
    <property type="entry name" value="Pumilio_RNA-bd_rpt"/>
</dbReference>
<feature type="compositionally biased region" description="Low complexity" evidence="7">
    <location>
        <begin position="22"/>
        <end position="33"/>
    </location>
</feature>
<feature type="region of interest" description="Disordered" evidence="7">
    <location>
        <begin position="1147"/>
        <end position="1180"/>
    </location>
</feature>
<name>A0A9P6TD52_9BASI</name>
<dbReference type="PROSITE" id="PS50102">
    <property type="entry name" value="RRM"/>
    <property type="match status" value="2"/>
</dbReference>
<evidence type="ECO:0000256" key="2">
    <source>
        <dbReference type="ARBA" id="ARBA00022490"/>
    </source>
</evidence>
<dbReference type="InterPro" id="IPR035979">
    <property type="entry name" value="RBD_domain_sf"/>
</dbReference>
<feature type="compositionally biased region" description="Polar residues" evidence="7">
    <location>
        <begin position="93"/>
        <end position="104"/>
    </location>
</feature>
<feature type="domain" description="RRM" evidence="8">
    <location>
        <begin position="592"/>
        <end position="631"/>
    </location>
</feature>
<feature type="compositionally biased region" description="Low complexity" evidence="7">
    <location>
        <begin position="49"/>
        <end position="59"/>
    </location>
</feature>
<accession>A0A9P6TD52</accession>
<feature type="repeat" description="Pumilio" evidence="6">
    <location>
        <begin position="860"/>
        <end position="895"/>
    </location>
</feature>
<dbReference type="FunFam" id="1.25.10.10:FF:000475">
    <property type="entry name" value="Unplaced genomic scaffold supercont1.2, whole genome shotgun sequence"/>
    <property type="match status" value="1"/>
</dbReference>
<dbReference type="InterPro" id="IPR033133">
    <property type="entry name" value="PUM-HD"/>
</dbReference>
<dbReference type="Pfam" id="PF00806">
    <property type="entry name" value="PUF"/>
    <property type="match status" value="3"/>
</dbReference>
<protein>
    <submittedName>
        <fullName evidence="10">Uncharacterized protein</fullName>
    </submittedName>
</protein>
<evidence type="ECO:0000313" key="11">
    <source>
        <dbReference type="Proteomes" id="UP000886653"/>
    </source>
</evidence>
<dbReference type="Pfam" id="PF00076">
    <property type="entry name" value="RRM_1"/>
    <property type="match status" value="1"/>
</dbReference>
<feature type="domain" description="RRM" evidence="8">
    <location>
        <begin position="472"/>
        <end position="551"/>
    </location>
</feature>
<keyword evidence="4" id="KW-0677">Repeat</keyword>
<dbReference type="PROSITE" id="PS50303">
    <property type="entry name" value="PUM_HD"/>
    <property type="match status" value="1"/>
</dbReference>
<dbReference type="InterPro" id="IPR012677">
    <property type="entry name" value="Nucleotide-bd_a/b_plait_sf"/>
</dbReference>
<dbReference type="SUPFAM" id="SSF54928">
    <property type="entry name" value="RNA-binding domain, RBD"/>
    <property type="match status" value="2"/>
</dbReference>
<evidence type="ECO:0000256" key="5">
    <source>
        <dbReference type="PROSITE-ProRule" id="PRU00176"/>
    </source>
</evidence>
<keyword evidence="11" id="KW-1185">Reference proteome</keyword>
<evidence type="ECO:0000256" key="3">
    <source>
        <dbReference type="ARBA" id="ARBA00022553"/>
    </source>
</evidence>
<dbReference type="Gene3D" id="1.25.10.10">
    <property type="entry name" value="Leucine-rich Repeat Variant"/>
    <property type="match status" value="1"/>
</dbReference>
<sequence>MNSPPHSYVPSPIASPSPIQHRPSYPSTPSRPSTDNRAEAIGRYRSGNLSSLPPLTSPTASRSGGTEQQLPSRKSSISSNNNTTHRRPRAGTMPSTLNNPIQPTPLSLLNAPPSARPEILRQLNMLGGGTGTSTGLLGEIGNSHLTHHPIGPQPDTGLHASNSDINLRLSLDKTRARAGTVALPPSSASSYFGRGVFSANFVPRSSRMNEEVRSMRSDDSIFGDNELSTEPGHVRTLDYLGLDTDSPVSPPHQPQSAFASNGFYNLLSQPHLGPGQLNALASLAGRMRASTVSGITPTGLRRPELFDDHQINQDEDFNVPLASANSMISQYALATGRPGQTRIVHTADPLLHHEAHEQSAPSPVYSSMLSANTGPSLLRPRASTMAGASLMAGAGQPGLQALNGLSAAAVRNRAGTMAGLSKHPAFLSSISSESSDNGPFGPVDNNHWMSGSRPMTPEGGVSAGLVVQQPSRTLWIGNLDPSTTAQELMSVFAVYGAIESLRLLPDKECGFVNFVSIHDAVHAKDDIANRLGSQITLKHGPTLVRIGFGKPESAPVTPGSAGPVLGQAGYTNFGGVLLGPNGDPVLQSSPTRALWVGSIPAQTTPNHLMEIFSPYGAIESARVLTHKNCGFRARKALSGREILGSEVGAVKIGYAKVPVKAPGTFSPTSGGVEPDAAHQQLAYESLARMRGASVVPVEQQIMSGSIQDYRSNLAMSFIPNGIHAFAGFGTGLSVPGSVGMGAQSSANLSQQESGNGSEGEGGNANICSVPMPPVTEMQLLMRQLSATESSEAEAEEDEAAVAEFRPPVTYYTTVPPPINQLDPHRRLLSATADPARLREIRKRIDNANLGPEEMDKVAGELMDEIVYLSSDYIGNTIVQKLFEKCSQPVKMQMLERCAPHLAIIGCHKNGTWAAQKIIDCATTPEEIAMICTNLRPFGPPLLLDPLGNYVMQCCLRFGAPMNEFVFEAMVDRCWEVAQGRFGARSMRTCLESKHCTRAQMKRVAIGVILNSIPLATNPNGSLLLTWLLDSSNLPGRYSLLAPRLAPHLAHLCTHKLASVTVLRVINQSVDPEASRAVVDGLFHSSRQVLDEVLGDQVHGVTVLTKILGSQFVNAETKTMMTEKLKEVMITLRVQHIPAYKKLAEELGVPTTAPPGGAPMSTSASVRTQPPTPPRSWQPTPSAQLWTNGPSTAQQQAAFAAFDPRAYSSNNSFMPIQPQVDQLGLVNDQQSATATLPYLMMNQLRFQPSM</sequence>
<dbReference type="OrthoDB" id="2017782at2759"/>
<dbReference type="EMBL" id="MU167249">
    <property type="protein sequence ID" value="KAG0147340.1"/>
    <property type="molecule type" value="Genomic_DNA"/>
</dbReference>
<dbReference type="InterPro" id="IPR000504">
    <property type="entry name" value="RRM_dom"/>
</dbReference>
<evidence type="ECO:0000259" key="8">
    <source>
        <dbReference type="PROSITE" id="PS50102"/>
    </source>
</evidence>
<organism evidence="10 11">
    <name type="scientific">Cronartium quercuum f. sp. fusiforme G11</name>
    <dbReference type="NCBI Taxonomy" id="708437"/>
    <lineage>
        <taxon>Eukaryota</taxon>
        <taxon>Fungi</taxon>
        <taxon>Dikarya</taxon>
        <taxon>Basidiomycota</taxon>
        <taxon>Pucciniomycotina</taxon>
        <taxon>Pucciniomycetes</taxon>
        <taxon>Pucciniales</taxon>
        <taxon>Coleosporiaceae</taxon>
        <taxon>Cronartium</taxon>
    </lineage>
</organism>
<gene>
    <name evidence="10" type="ORF">CROQUDRAFT_43052</name>
</gene>
<feature type="region of interest" description="Disordered" evidence="7">
    <location>
        <begin position="1"/>
        <end position="104"/>
    </location>
</feature>
<comment type="subcellular location">
    <subcellularLocation>
        <location evidence="1">Cytoplasm</location>
    </subcellularLocation>
</comment>
<dbReference type="SMART" id="SM00360">
    <property type="entry name" value="RRM"/>
    <property type="match status" value="2"/>
</dbReference>
<dbReference type="AlphaFoldDB" id="A0A9P6TD52"/>
<dbReference type="Proteomes" id="UP000886653">
    <property type="component" value="Unassembled WGS sequence"/>
</dbReference>
<keyword evidence="5" id="KW-0694">RNA-binding</keyword>
<keyword evidence="3" id="KW-0597">Phosphoprotein</keyword>
<proteinExistence type="predicted"/>
<dbReference type="PANTHER" id="PTHR47093">
    <property type="entry name" value="PROTEIN JSN1-RELATED"/>
    <property type="match status" value="1"/>
</dbReference>
<evidence type="ECO:0000256" key="4">
    <source>
        <dbReference type="ARBA" id="ARBA00022737"/>
    </source>
</evidence>
<dbReference type="PANTHER" id="PTHR47093:SF1">
    <property type="entry name" value="PROTEIN JSN1-RELATED"/>
    <property type="match status" value="1"/>
</dbReference>
<dbReference type="InterPro" id="IPR016024">
    <property type="entry name" value="ARM-type_fold"/>
</dbReference>
<dbReference type="GO" id="GO:0000288">
    <property type="term" value="P:nuclear-transcribed mRNA catabolic process, deadenylation-dependent decay"/>
    <property type="evidence" value="ECO:0007669"/>
    <property type="project" value="TreeGrafter"/>
</dbReference>
<evidence type="ECO:0000256" key="7">
    <source>
        <dbReference type="SAM" id="MobiDB-lite"/>
    </source>
</evidence>
<comment type="caution">
    <text evidence="10">The sequence shown here is derived from an EMBL/GenBank/DDBJ whole genome shotgun (WGS) entry which is preliminary data.</text>
</comment>